<dbReference type="Pfam" id="PF00010">
    <property type="entry name" value="HLH"/>
    <property type="match status" value="1"/>
</dbReference>
<proteinExistence type="inferred from homology"/>
<sequence>MYRGPPDQLPSCLLDLNWEQTMESTGHFEPALSSVDGMAVHKLVGGLPHSHHLGVRLNSPPRPNLSMAGHFPQPQQAMGGLPNSGTPMPLTHLDQFSADLGRFSSFGGRNYGHLAAQFGLLGTEKLSRTASSQSLQTSRLPIGREIPAQNRLQLDVNNGESMNAREESSVSDPASREVSLGAPAWSSEKKRKAPPKGKAKEVGVANSAMDPPKVAEEDAKRCRSNEKNGNEDDAVKPKVEQNDGSSSNGNGGQKQGRNTAAKSPEPPKDYIHVRARRGQATDSHSLAERVRREKISQRMKLLQDLVPGCNKVTGKAVMLDEIINYVQSLQRQVEFLSMKLATVNPHLDIDSLANLLPKDMHQTCVYAPPPCVDHSQRGASLHCVLPDGMETQSAVNPLDSTFHQALGTHQPFLVGFESASSQLGTFWEDDLQNVPVRQLGEEAAVNHSSSFVCMGTPKGRIMREASSERCPDLRRLPFAEDSLEAGRLPVV</sequence>
<accession>A0A9E7KHN5</accession>
<keyword evidence="9" id="KW-1185">Reference proteome</keyword>
<evidence type="ECO:0000256" key="4">
    <source>
        <dbReference type="ARBA" id="ARBA00023163"/>
    </source>
</evidence>
<feature type="compositionally biased region" description="Basic and acidic residues" evidence="6">
    <location>
        <begin position="213"/>
        <end position="241"/>
    </location>
</feature>
<feature type="domain" description="BHLH" evidence="7">
    <location>
        <begin position="285"/>
        <end position="335"/>
    </location>
</feature>
<dbReference type="GO" id="GO:0046983">
    <property type="term" value="F:protein dimerization activity"/>
    <property type="evidence" value="ECO:0007669"/>
    <property type="project" value="InterPro"/>
</dbReference>
<evidence type="ECO:0000256" key="3">
    <source>
        <dbReference type="ARBA" id="ARBA00023015"/>
    </source>
</evidence>
<keyword evidence="3" id="KW-0805">Transcription regulation</keyword>
<evidence type="ECO:0000313" key="8">
    <source>
        <dbReference type="EMBL" id="URE16849.1"/>
    </source>
</evidence>
<dbReference type="InterPro" id="IPR024097">
    <property type="entry name" value="bHLH_ZIP_TF"/>
</dbReference>
<feature type="region of interest" description="Disordered" evidence="6">
    <location>
        <begin position="52"/>
        <end position="92"/>
    </location>
</feature>
<dbReference type="EMBL" id="CP097509">
    <property type="protein sequence ID" value="URE16849.1"/>
    <property type="molecule type" value="Genomic_DNA"/>
</dbReference>
<dbReference type="InterPro" id="IPR011598">
    <property type="entry name" value="bHLH_dom"/>
</dbReference>
<dbReference type="PANTHER" id="PTHR12565">
    <property type="entry name" value="STEROL REGULATORY ELEMENT-BINDING PROTEIN"/>
    <property type="match status" value="1"/>
</dbReference>
<dbReference type="GO" id="GO:0003700">
    <property type="term" value="F:DNA-binding transcription factor activity"/>
    <property type="evidence" value="ECO:0007669"/>
    <property type="project" value="TreeGrafter"/>
</dbReference>
<dbReference type="PANTHER" id="PTHR12565:SF184">
    <property type="entry name" value="BHLH TRANSCRIPTION FACTOR"/>
    <property type="match status" value="1"/>
</dbReference>
<dbReference type="SMART" id="SM00353">
    <property type="entry name" value="HLH"/>
    <property type="match status" value="1"/>
</dbReference>
<evidence type="ECO:0000256" key="1">
    <source>
        <dbReference type="ARBA" id="ARBA00004123"/>
    </source>
</evidence>
<dbReference type="Proteomes" id="UP001055439">
    <property type="component" value="Chromosome 7"/>
</dbReference>
<gene>
    <name evidence="8" type="ORF">MUK42_12408</name>
</gene>
<dbReference type="SUPFAM" id="SSF47459">
    <property type="entry name" value="HLH, helix-loop-helix DNA-binding domain"/>
    <property type="match status" value="1"/>
</dbReference>
<dbReference type="OrthoDB" id="775589at2759"/>
<feature type="region of interest" description="Disordered" evidence="6">
    <location>
        <begin position="131"/>
        <end position="268"/>
    </location>
</feature>
<evidence type="ECO:0000256" key="6">
    <source>
        <dbReference type="SAM" id="MobiDB-lite"/>
    </source>
</evidence>
<name>A0A9E7KHN5_9LILI</name>
<protein>
    <recommendedName>
        <fullName evidence="7">BHLH domain-containing protein</fullName>
    </recommendedName>
</protein>
<keyword evidence="5" id="KW-0539">Nucleus</keyword>
<comment type="similarity">
    <text evidence="2">Belongs to the bHLH protein family.</text>
</comment>
<dbReference type="InterPro" id="IPR036638">
    <property type="entry name" value="HLH_DNA-bd_sf"/>
</dbReference>
<dbReference type="CDD" id="cd18919">
    <property type="entry name" value="bHLH_AtBPE_like"/>
    <property type="match status" value="1"/>
</dbReference>
<evidence type="ECO:0000313" key="9">
    <source>
        <dbReference type="Proteomes" id="UP001055439"/>
    </source>
</evidence>
<reference evidence="8" key="1">
    <citation type="submission" date="2022-05" db="EMBL/GenBank/DDBJ databases">
        <title>The Musa troglodytarum L. genome provides insights into the mechanism of non-climacteric behaviour and enrichment of carotenoids.</title>
        <authorList>
            <person name="Wang J."/>
        </authorList>
    </citation>
    <scope>NUCLEOTIDE SEQUENCE</scope>
    <source>
        <tissue evidence="8">Leaf</tissue>
    </source>
</reference>
<evidence type="ECO:0000256" key="2">
    <source>
        <dbReference type="ARBA" id="ARBA00005510"/>
    </source>
</evidence>
<dbReference type="FunFam" id="4.10.280.10:FF:000002">
    <property type="entry name" value="Basic helix-loop-helix transcription factor"/>
    <property type="match status" value="1"/>
</dbReference>
<keyword evidence="4" id="KW-0804">Transcription</keyword>
<evidence type="ECO:0000256" key="5">
    <source>
        <dbReference type="ARBA" id="ARBA00023242"/>
    </source>
</evidence>
<dbReference type="AlphaFoldDB" id="A0A9E7KHN5"/>
<feature type="compositionally biased region" description="Polar residues" evidence="6">
    <location>
        <begin position="150"/>
        <end position="161"/>
    </location>
</feature>
<dbReference type="GO" id="GO:0005634">
    <property type="term" value="C:nucleus"/>
    <property type="evidence" value="ECO:0007669"/>
    <property type="project" value="UniProtKB-SubCell"/>
</dbReference>
<dbReference type="Gene3D" id="4.10.280.10">
    <property type="entry name" value="Helix-loop-helix DNA-binding domain"/>
    <property type="match status" value="1"/>
</dbReference>
<evidence type="ECO:0000259" key="7">
    <source>
        <dbReference type="SMART" id="SM00353"/>
    </source>
</evidence>
<organism evidence="8 9">
    <name type="scientific">Musa troglodytarum</name>
    <name type="common">fe'i banana</name>
    <dbReference type="NCBI Taxonomy" id="320322"/>
    <lineage>
        <taxon>Eukaryota</taxon>
        <taxon>Viridiplantae</taxon>
        <taxon>Streptophyta</taxon>
        <taxon>Embryophyta</taxon>
        <taxon>Tracheophyta</taxon>
        <taxon>Spermatophyta</taxon>
        <taxon>Magnoliopsida</taxon>
        <taxon>Liliopsida</taxon>
        <taxon>Zingiberales</taxon>
        <taxon>Musaceae</taxon>
        <taxon>Musa</taxon>
    </lineage>
</organism>
<comment type="subcellular location">
    <subcellularLocation>
        <location evidence="1">Nucleus</location>
    </subcellularLocation>
</comment>